<dbReference type="EMBL" id="JAJSOF020000017">
    <property type="protein sequence ID" value="KAJ4440598.1"/>
    <property type="molecule type" value="Genomic_DNA"/>
</dbReference>
<protein>
    <submittedName>
        <fullName evidence="2">Uncharacterized protein</fullName>
    </submittedName>
</protein>
<name>A0ABQ8T3S0_PERAM</name>
<proteinExistence type="predicted"/>
<evidence type="ECO:0000313" key="2">
    <source>
        <dbReference type="EMBL" id="KAJ4440598.1"/>
    </source>
</evidence>
<dbReference type="Proteomes" id="UP001148838">
    <property type="component" value="Unassembled WGS sequence"/>
</dbReference>
<comment type="caution">
    <text evidence="2">The sequence shown here is derived from an EMBL/GenBank/DDBJ whole genome shotgun (WGS) entry which is preliminary data.</text>
</comment>
<sequence length="332" mass="37871">MKQLTPGTLGHPNESVTIFELPQMSATAWDRAAIPENIKSGFKSCGISPFDRNIYPNEHFLSSVVSDRPPPVLLNHQSSPGSIAEEQAGSKVEDAVITSVVSSRTLETPTSSTTENTYVSPEEVRPFPEAPPRKLSCRGRKRGRCMIATDSPEKNEIAERKCKNSKEKQAEKRRVRQRSSSPLEEVGENTSDSDQDSHENEVEPIYSLHSGDFVIVRVSGKNTSRNYVAQIVNRAVDGYDVKFFKRQIASNRFIETDEPVSFVSYEETVLKLPEPIKDNKKRFENMTYFDFDFMPFCSKLVPFWSWIQMGRDLFFIWLRYRIGAWKLAKKIE</sequence>
<evidence type="ECO:0000313" key="3">
    <source>
        <dbReference type="Proteomes" id="UP001148838"/>
    </source>
</evidence>
<feature type="region of interest" description="Disordered" evidence="1">
    <location>
        <begin position="103"/>
        <end position="201"/>
    </location>
</feature>
<feature type="compositionally biased region" description="Basic residues" evidence="1">
    <location>
        <begin position="135"/>
        <end position="144"/>
    </location>
</feature>
<feature type="compositionally biased region" description="Acidic residues" evidence="1">
    <location>
        <begin position="185"/>
        <end position="194"/>
    </location>
</feature>
<accession>A0ABQ8T3S0</accession>
<keyword evidence="3" id="KW-1185">Reference proteome</keyword>
<reference evidence="2 3" key="1">
    <citation type="journal article" date="2022" name="Allergy">
        <title>Genome assembly and annotation of Periplaneta americana reveal a comprehensive cockroach allergen profile.</title>
        <authorList>
            <person name="Wang L."/>
            <person name="Xiong Q."/>
            <person name="Saelim N."/>
            <person name="Wang L."/>
            <person name="Nong W."/>
            <person name="Wan A.T."/>
            <person name="Shi M."/>
            <person name="Liu X."/>
            <person name="Cao Q."/>
            <person name="Hui J.H.L."/>
            <person name="Sookrung N."/>
            <person name="Leung T.F."/>
            <person name="Tungtrongchitr A."/>
            <person name="Tsui S.K.W."/>
        </authorList>
    </citation>
    <scope>NUCLEOTIDE SEQUENCE [LARGE SCALE GENOMIC DNA]</scope>
    <source>
        <strain evidence="2">PWHHKU_190912</strain>
    </source>
</reference>
<gene>
    <name evidence="2" type="ORF">ANN_08744</name>
</gene>
<organism evidence="2 3">
    <name type="scientific">Periplaneta americana</name>
    <name type="common">American cockroach</name>
    <name type="synonym">Blatta americana</name>
    <dbReference type="NCBI Taxonomy" id="6978"/>
    <lineage>
        <taxon>Eukaryota</taxon>
        <taxon>Metazoa</taxon>
        <taxon>Ecdysozoa</taxon>
        <taxon>Arthropoda</taxon>
        <taxon>Hexapoda</taxon>
        <taxon>Insecta</taxon>
        <taxon>Pterygota</taxon>
        <taxon>Neoptera</taxon>
        <taxon>Polyneoptera</taxon>
        <taxon>Dictyoptera</taxon>
        <taxon>Blattodea</taxon>
        <taxon>Blattoidea</taxon>
        <taxon>Blattidae</taxon>
        <taxon>Blattinae</taxon>
        <taxon>Periplaneta</taxon>
    </lineage>
</organism>
<evidence type="ECO:0000256" key="1">
    <source>
        <dbReference type="SAM" id="MobiDB-lite"/>
    </source>
</evidence>
<feature type="compositionally biased region" description="Basic and acidic residues" evidence="1">
    <location>
        <begin position="151"/>
        <end position="172"/>
    </location>
</feature>
<feature type="compositionally biased region" description="Polar residues" evidence="1">
    <location>
        <begin position="103"/>
        <end position="119"/>
    </location>
</feature>